<dbReference type="Proteomes" id="UP001195483">
    <property type="component" value="Unassembled WGS sequence"/>
</dbReference>
<keyword evidence="2" id="KW-1185">Reference proteome</keyword>
<dbReference type="EMBL" id="JAEAOA010001592">
    <property type="protein sequence ID" value="KAK3600403.1"/>
    <property type="molecule type" value="Genomic_DNA"/>
</dbReference>
<proteinExistence type="predicted"/>
<name>A0AAE0W380_9BIVA</name>
<reference evidence="1" key="1">
    <citation type="journal article" date="2021" name="Genome Biol. Evol.">
        <title>A High-Quality Reference Genome for a Parasitic Bivalve with Doubly Uniparental Inheritance (Bivalvia: Unionida).</title>
        <authorList>
            <person name="Smith C.H."/>
        </authorList>
    </citation>
    <scope>NUCLEOTIDE SEQUENCE</scope>
    <source>
        <strain evidence="1">CHS0354</strain>
    </source>
</reference>
<reference evidence="1" key="2">
    <citation type="journal article" date="2021" name="Genome Biol. Evol.">
        <title>Developing a high-quality reference genome for a parasitic bivalve with doubly uniparental inheritance (Bivalvia: Unionida).</title>
        <authorList>
            <person name="Smith C.H."/>
        </authorList>
    </citation>
    <scope>NUCLEOTIDE SEQUENCE</scope>
    <source>
        <strain evidence="1">CHS0354</strain>
        <tissue evidence="1">Mantle</tissue>
    </source>
</reference>
<dbReference type="AlphaFoldDB" id="A0AAE0W380"/>
<protein>
    <submittedName>
        <fullName evidence="1">Uncharacterized protein</fullName>
    </submittedName>
</protein>
<accession>A0AAE0W380</accession>
<gene>
    <name evidence="1" type="ORF">CHS0354_026634</name>
</gene>
<reference evidence="1" key="3">
    <citation type="submission" date="2023-05" db="EMBL/GenBank/DDBJ databases">
        <authorList>
            <person name="Smith C.H."/>
        </authorList>
    </citation>
    <scope>NUCLEOTIDE SEQUENCE</scope>
    <source>
        <strain evidence="1">CHS0354</strain>
        <tissue evidence="1">Mantle</tissue>
    </source>
</reference>
<organism evidence="1 2">
    <name type="scientific">Potamilus streckersoni</name>
    <dbReference type="NCBI Taxonomy" id="2493646"/>
    <lineage>
        <taxon>Eukaryota</taxon>
        <taxon>Metazoa</taxon>
        <taxon>Spiralia</taxon>
        <taxon>Lophotrochozoa</taxon>
        <taxon>Mollusca</taxon>
        <taxon>Bivalvia</taxon>
        <taxon>Autobranchia</taxon>
        <taxon>Heteroconchia</taxon>
        <taxon>Palaeoheterodonta</taxon>
        <taxon>Unionida</taxon>
        <taxon>Unionoidea</taxon>
        <taxon>Unionidae</taxon>
        <taxon>Ambleminae</taxon>
        <taxon>Lampsilini</taxon>
        <taxon>Potamilus</taxon>
    </lineage>
</organism>
<evidence type="ECO:0000313" key="1">
    <source>
        <dbReference type="EMBL" id="KAK3600403.1"/>
    </source>
</evidence>
<evidence type="ECO:0000313" key="2">
    <source>
        <dbReference type="Proteomes" id="UP001195483"/>
    </source>
</evidence>
<sequence length="62" mass="7064">MDRIKNTDGNYRTNGATLGRADDQRVAISLNSGIYKARCYALIDDSDEEVKDTFYKQLQSEE</sequence>
<comment type="caution">
    <text evidence="1">The sequence shown here is derived from an EMBL/GenBank/DDBJ whole genome shotgun (WGS) entry which is preliminary data.</text>
</comment>